<evidence type="ECO:0000313" key="3">
    <source>
        <dbReference type="Proteomes" id="UP000755654"/>
    </source>
</evidence>
<evidence type="ECO:0000259" key="1">
    <source>
        <dbReference type="SMART" id="SM00860"/>
    </source>
</evidence>
<dbReference type="SMART" id="SM00860">
    <property type="entry name" value="SMI1_KNR4"/>
    <property type="match status" value="1"/>
</dbReference>
<dbReference type="InterPro" id="IPR037883">
    <property type="entry name" value="Knr4/Smi1-like_sf"/>
</dbReference>
<reference evidence="2 3" key="1">
    <citation type="journal article" date="2021" name="ISME J.">
        <title>Genomic evolution of the class Acidithiobacillia: deep-branching Proteobacteria living in extreme acidic conditions.</title>
        <authorList>
            <person name="Moya-Beltran A."/>
            <person name="Beard S."/>
            <person name="Rojas-Villalobos C."/>
            <person name="Issotta F."/>
            <person name="Gallardo Y."/>
            <person name="Ulloa R."/>
            <person name="Giaveno A."/>
            <person name="Degli Esposti M."/>
            <person name="Johnson D.B."/>
            <person name="Quatrini R."/>
        </authorList>
    </citation>
    <scope>NUCLEOTIDE SEQUENCE [LARGE SCALE GENOMIC DNA]</scope>
    <source>
        <strain evidence="2 3">RW2</strain>
    </source>
</reference>
<accession>A0ABS6A0T6</accession>
<evidence type="ECO:0000313" key="2">
    <source>
        <dbReference type="EMBL" id="MBU2760948.1"/>
    </source>
</evidence>
<dbReference type="RefSeq" id="WP_215880707.1">
    <property type="nucleotide sequence ID" value="NZ_JAAOMP010000134.1"/>
</dbReference>
<dbReference type="EMBL" id="JAAOMP010000134">
    <property type="protein sequence ID" value="MBU2760948.1"/>
    <property type="molecule type" value="Genomic_DNA"/>
</dbReference>
<organism evidence="2 3">
    <name type="scientific">Acidithiobacillus sulfurivorans</name>
    <dbReference type="NCBI Taxonomy" id="1958756"/>
    <lineage>
        <taxon>Bacteria</taxon>
        <taxon>Pseudomonadati</taxon>
        <taxon>Pseudomonadota</taxon>
        <taxon>Acidithiobacillia</taxon>
        <taxon>Acidithiobacillales</taxon>
        <taxon>Acidithiobacillaceae</taxon>
        <taxon>Acidithiobacillus</taxon>
    </lineage>
</organism>
<dbReference type="Proteomes" id="UP000755654">
    <property type="component" value="Unassembled WGS sequence"/>
</dbReference>
<dbReference type="Pfam" id="PF14567">
    <property type="entry name" value="SUKH_5"/>
    <property type="match status" value="1"/>
</dbReference>
<gene>
    <name evidence="2" type="ORF">HAP95_12450</name>
</gene>
<sequence length="153" mass="17437">MICDNEKFIHFIERNRGEFSFIDAAYLATDADISYIEQAVQCALPASYVWFLEKYGAGGINGTDINGVGVPEFRYHAIDETAKLIEKSNNLKEGKFLLLEEYEEGWAFLLDLTRCLPGDDDSPVVAYNTFTDTIDPVWNSFCTFIQERFGFRS</sequence>
<dbReference type="InterPro" id="IPR018958">
    <property type="entry name" value="Knr4/Smi1-like_dom"/>
</dbReference>
<dbReference type="SUPFAM" id="SSF160631">
    <property type="entry name" value="SMI1/KNR4-like"/>
    <property type="match status" value="1"/>
</dbReference>
<dbReference type="Gene3D" id="3.40.1580.10">
    <property type="entry name" value="SMI1/KNR4-like"/>
    <property type="match status" value="1"/>
</dbReference>
<comment type="caution">
    <text evidence="2">The sequence shown here is derived from an EMBL/GenBank/DDBJ whole genome shotgun (WGS) entry which is preliminary data.</text>
</comment>
<protein>
    <submittedName>
        <fullName evidence="2">SMI1/KNR4 family protein</fullName>
    </submittedName>
</protein>
<feature type="domain" description="Knr4/Smi1-like" evidence="1">
    <location>
        <begin position="27"/>
        <end position="147"/>
    </location>
</feature>
<proteinExistence type="predicted"/>
<name>A0ABS6A0T6_9PROT</name>
<keyword evidence="3" id="KW-1185">Reference proteome</keyword>